<feature type="domain" description="HAMP" evidence="7">
    <location>
        <begin position="307"/>
        <end position="359"/>
    </location>
</feature>
<feature type="coiled-coil region" evidence="4">
    <location>
        <begin position="376"/>
        <end position="403"/>
    </location>
</feature>
<comment type="similarity">
    <text evidence="2">Belongs to the methyl-accepting chemotaxis (MCP) protein family.</text>
</comment>
<dbReference type="Pfam" id="PF00015">
    <property type="entry name" value="MCPsignal"/>
    <property type="match status" value="1"/>
</dbReference>
<reference evidence="8" key="1">
    <citation type="submission" date="2022-04" db="EMBL/GenBank/DDBJ databases">
        <title>Shinella lacus sp. nov., a novel member of the genus Shinella from water.</title>
        <authorList>
            <person name="Deng Y."/>
        </authorList>
    </citation>
    <scope>NUCLEOTIDE SEQUENCE</scope>
    <source>
        <strain evidence="8">JCM 31239</strain>
    </source>
</reference>
<dbReference type="SMART" id="SM00283">
    <property type="entry name" value="MA"/>
    <property type="match status" value="1"/>
</dbReference>
<dbReference type="PRINTS" id="PR00260">
    <property type="entry name" value="CHEMTRNSDUCR"/>
</dbReference>
<evidence type="ECO:0000313" key="9">
    <source>
        <dbReference type="Proteomes" id="UP001177080"/>
    </source>
</evidence>
<dbReference type="PROSITE" id="PS50885">
    <property type="entry name" value="HAMP"/>
    <property type="match status" value="2"/>
</dbReference>
<feature type="domain" description="HAMP" evidence="7">
    <location>
        <begin position="226"/>
        <end position="279"/>
    </location>
</feature>
<name>A0ABT8X7I2_9HYPH</name>
<evidence type="ECO:0000256" key="3">
    <source>
        <dbReference type="PROSITE-ProRule" id="PRU00284"/>
    </source>
</evidence>
<keyword evidence="1" id="KW-0145">Chemotaxis</keyword>
<accession>A0ABT8X7I2</accession>
<evidence type="ECO:0000256" key="4">
    <source>
        <dbReference type="SAM" id="Coils"/>
    </source>
</evidence>
<dbReference type="InterPro" id="IPR004089">
    <property type="entry name" value="MCPsignal_dom"/>
</dbReference>
<dbReference type="PROSITE" id="PS50111">
    <property type="entry name" value="CHEMOTAXIS_TRANSDUC_2"/>
    <property type="match status" value="1"/>
</dbReference>
<evidence type="ECO:0000313" key="8">
    <source>
        <dbReference type="EMBL" id="MDO6119696.1"/>
    </source>
</evidence>
<dbReference type="Gene3D" id="1.10.287.950">
    <property type="entry name" value="Methyl-accepting chemotaxis protein"/>
    <property type="match status" value="1"/>
</dbReference>
<dbReference type="InterPro" id="IPR003660">
    <property type="entry name" value="HAMP_dom"/>
</dbReference>
<evidence type="ECO:0000256" key="5">
    <source>
        <dbReference type="SAM" id="MobiDB-lite"/>
    </source>
</evidence>
<protein>
    <submittedName>
        <fullName evidence="8">Methyl-accepting chemotaxis protein</fullName>
    </submittedName>
</protein>
<dbReference type="SUPFAM" id="SSF58104">
    <property type="entry name" value="Methyl-accepting chemotaxis protein (MCP) signaling domain"/>
    <property type="match status" value="1"/>
</dbReference>
<dbReference type="InterPro" id="IPR051310">
    <property type="entry name" value="MCP_chemotaxis"/>
</dbReference>
<keyword evidence="3" id="KW-0807">Transducer</keyword>
<proteinExistence type="inferred from homology"/>
<organism evidence="8 9">
    <name type="scientific">Shinella curvata</name>
    <dbReference type="NCBI Taxonomy" id="1817964"/>
    <lineage>
        <taxon>Bacteria</taxon>
        <taxon>Pseudomonadati</taxon>
        <taxon>Pseudomonadota</taxon>
        <taxon>Alphaproteobacteria</taxon>
        <taxon>Hyphomicrobiales</taxon>
        <taxon>Rhizobiaceae</taxon>
        <taxon>Shinella</taxon>
    </lineage>
</organism>
<dbReference type="CDD" id="cd11386">
    <property type="entry name" value="MCP_signal"/>
    <property type="match status" value="1"/>
</dbReference>
<dbReference type="Gene3D" id="1.10.8.500">
    <property type="entry name" value="HAMP domain in histidine kinase"/>
    <property type="match status" value="1"/>
</dbReference>
<keyword evidence="4" id="KW-0175">Coiled coil</keyword>
<gene>
    <name evidence="8" type="ORF">GB928_000720</name>
</gene>
<dbReference type="EMBL" id="WHSC02000001">
    <property type="protein sequence ID" value="MDO6119696.1"/>
    <property type="molecule type" value="Genomic_DNA"/>
</dbReference>
<evidence type="ECO:0000256" key="1">
    <source>
        <dbReference type="ARBA" id="ARBA00022500"/>
    </source>
</evidence>
<keyword evidence="9" id="KW-1185">Reference proteome</keyword>
<evidence type="ECO:0000256" key="2">
    <source>
        <dbReference type="ARBA" id="ARBA00029447"/>
    </source>
</evidence>
<dbReference type="SMART" id="SM00304">
    <property type="entry name" value="HAMP"/>
    <property type="match status" value="2"/>
</dbReference>
<dbReference type="Pfam" id="PF00672">
    <property type="entry name" value="HAMP"/>
    <property type="match status" value="1"/>
</dbReference>
<dbReference type="SUPFAM" id="SSF158472">
    <property type="entry name" value="HAMP domain-like"/>
    <property type="match status" value="1"/>
</dbReference>
<sequence>MARANRIMSHENPAKGRTLSVNSRLATLGAAAFLGFGTMLAAGWYGNAMIGSASEAAVQIQDEVDTVGAMRLANVDLVLVAMDSIIDREEKVIQPERVRIIEESLKTLKEGTAAARALAAEIGKPALLETFDGDLQMMEKAVSVDLKSMIEAGAPMEAFSSLDDAVDAGGERMTTALGALAQEGSALLEARVNDAQRASTQSMHYQLAIGLLGMVTLLGLIVYHGNMLRRGIFAVRDSMQRILSGDLNTIVAATERGDEIGEMARAAEAFRLAAVDKRGLEEASEETRSRIETERHGREAVAREDERQVRIAVEALGRGLTRLSEGDLSVAILEPFRADLEQLRIDFNGTVERLRNVMAEVKDNTGSIQSNSGQMRAAADDLARRTEQQAASLEETSAALDEIMTTVRTATARAEEAGRMVGSTKASAVESERIVSDAMAAMERIEGASSEIGKIINVIDEIAFQTNLLALNAGVEAARAGEAGKGFAVVAQEVRELAQRAAGAAKDIKSLVTRSSDEVKTGSRLVQATGESLGRIGGDVLRIHEHMASIVTAAREQASGLQEINVAVNQMDQVTQQNAAMVEETNAASHSLAQDAENLTRLVGQFQIREGTRASVGSPRAVSTASRPAPSPARNLVSKVAGAFSSSAAARGNAQAAAENWEEF</sequence>
<feature type="domain" description="Methyl-accepting transducer" evidence="6">
    <location>
        <begin position="364"/>
        <end position="593"/>
    </location>
</feature>
<dbReference type="Proteomes" id="UP001177080">
    <property type="component" value="Unassembled WGS sequence"/>
</dbReference>
<evidence type="ECO:0000259" key="7">
    <source>
        <dbReference type="PROSITE" id="PS50885"/>
    </source>
</evidence>
<dbReference type="PANTHER" id="PTHR43531:SF11">
    <property type="entry name" value="METHYL-ACCEPTING CHEMOTAXIS PROTEIN 3"/>
    <property type="match status" value="1"/>
</dbReference>
<feature type="region of interest" description="Disordered" evidence="5">
    <location>
        <begin position="613"/>
        <end position="634"/>
    </location>
</feature>
<comment type="caution">
    <text evidence="8">The sequence shown here is derived from an EMBL/GenBank/DDBJ whole genome shotgun (WGS) entry which is preliminary data.</text>
</comment>
<dbReference type="InterPro" id="IPR004090">
    <property type="entry name" value="Chemotax_Me-accpt_rcpt"/>
</dbReference>
<dbReference type="PANTHER" id="PTHR43531">
    <property type="entry name" value="PROTEIN ICFG"/>
    <property type="match status" value="1"/>
</dbReference>
<evidence type="ECO:0000259" key="6">
    <source>
        <dbReference type="PROSITE" id="PS50111"/>
    </source>
</evidence>